<dbReference type="InterPro" id="IPR036388">
    <property type="entry name" value="WH-like_DNA-bd_sf"/>
</dbReference>
<keyword evidence="1 5" id="KW-0597">Phosphoprotein</keyword>
<keyword evidence="3" id="KW-0238">DNA-binding</keyword>
<dbReference type="InterPro" id="IPR058245">
    <property type="entry name" value="NreC/VraR/RcsB-like_REC"/>
</dbReference>
<dbReference type="PROSITE" id="PS00622">
    <property type="entry name" value="HTH_LUXR_1"/>
    <property type="match status" value="1"/>
</dbReference>
<feature type="domain" description="HTH luxR-type" evidence="6">
    <location>
        <begin position="132"/>
        <end position="197"/>
    </location>
</feature>
<evidence type="ECO:0000256" key="5">
    <source>
        <dbReference type="PROSITE-ProRule" id="PRU00169"/>
    </source>
</evidence>
<evidence type="ECO:0000259" key="6">
    <source>
        <dbReference type="PROSITE" id="PS50043"/>
    </source>
</evidence>
<accession>A0ABP8DHZ9</accession>
<reference evidence="9" key="1">
    <citation type="journal article" date="2019" name="Int. J. Syst. Evol. Microbiol.">
        <title>The Global Catalogue of Microorganisms (GCM) 10K type strain sequencing project: providing services to taxonomists for standard genome sequencing and annotation.</title>
        <authorList>
            <consortium name="The Broad Institute Genomics Platform"/>
            <consortium name="The Broad Institute Genome Sequencing Center for Infectious Disease"/>
            <person name="Wu L."/>
            <person name="Ma J."/>
        </authorList>
    </citation>
    <scope>NUCLEOTIDE SEQUENCE [LARGE SCALE GENOMIC DNA]</scope>
    <source>
        <strain evidence="9">JCM 17441</strain>
    </source>
</reference>
<dbReference type="PRINTS" id="PR00038">
    <property type="entry name" value="HTHLUXR"/>
</dbReference>
<dbReference type="Pfam" id="PF00196">
    <property type="entry name" value="GerE"/>
    <property type="match status" value="1"/>
</dbReference>
<dbReference type="InterPro" id="IPR011006">
    <property type="entry name" value="CheY-like_superfamily"/>
</dbReference>
<dbReference type="SMART" id="SM00448">
    <property type="entry name" value="REC"/>
    <property type="match status" value="1"/>
</dbReference>
<dbReference type="InterPro" id="IPR039420">
    <property type="entry name" value="WalR-like"/>
</dbReference>
<gene>
    <name evidence="8" type="ORF">GCM10022255_069760</name>
</gene>
<evidence type="ECO:0000256" key="4">
    <source>
        <dbReference type="ARBA" id="ARBA00023163"/>
    </source>
</evidence>
<sequence>MITIAIVEDDPVTRLGLAAIVDNETGMTAVASVASVEELEAKHLTAVDVILLDLYLRSSEFQGADAVKRLVERGHRVLVLSMSDEELAVQEAIGAGANGYLTKEAEPDEILRAARTVAGGKTYFSATVAGFLLRDAARLTAREVQILRLVASGDTTPEIAAQLVISEKTVNRHLERIRDKTGARRRADLTRFAIERGILSRFQRKPPRPH</sequence>
<evidence type="ECO:0000256" key="1">
    <source>
        <dbReference type="ARBA" id="ARBA00022553"/>
    </source>
</evidence>
<evidence type="ECO:0000313" key="8">
    <source>
        <dbReference type="EMBL" id="GAA4256533.1"/>
    </source>
</evidence>
<proteinExistence type="predicted"/>
<evidence type="ECO:0000256" key="2">
    <source>
        <dbReference type="ARBA" id="ARBA00023015"/>
    </source>
</evidence>
<organism evidence="8 9">
    <name type="scientific">Dactylosporangium darangshiense</name>
    <dbReference type="NCBI Taxonomy" id="579108"/>
    <lineage>
        <taxon>Bacteria</taxon>
        <taxon>Bacillati</taxon>
        <taxon>Actinomycetota</taxon>
        <taxon>Actinomycetes</taxon>
        <taxon>Micromonosporales</taxon>
        <taxon>Micromonosporaceae</taxon>
        <taxon>Dactylosporangium</taxon>
    </lineage>
</organism>
<feature type="domain" description="Response regulatory" evidence="7">
    <location>
        <begin position="3"/>
        <end position="118"/>
    </location>
</feature>
<dbReference type="EMBL" id="BAABAT010000024">
    <property type="protein sequence ID" value="GAA4256533.1"/>
    <property type="molecule type" value="Genomic_DNA"/>
</dbReference>
<dbReference type="InterPro" id="IPR016032">
    <property type="entry name" value="Sig_transdc_resp-reg_C-effctor"/>
</dbReference>
<dbReference type="InterPro" id="IPR000792">
    <property type="entry name" value="Tscrpt_reg_LuxR_C"/>
</dbReference>
<dbReference type="Gene3D" id="1.10.10.10">
    <property type="entry name" value="Winged helix-like DNA-binding domain superfamily/Winged helix DNA-binding domain"/>
    <property type="match status" value="1"/>
</dbReference>
<protein>
    <submittedName>
        <fullName evidence="8">Response regulator transcription factor</fullName>
    </submittedName>
</protein>
<dbReference type="SMART" id="SM00421">
    <property type="entry name" value="HTH_LUXR"/>
    <property type="match status" value="1"/>
</dbReference>
<feature type="modified residue" description="4-aspartylphosphate" evidence="5">
    <location>
        <position position="53"/>
    </location>
</feature>
<keyword evidence="4" id="KW-0804">Transcription</keyword>
<evidence type="ECO:0000259" key="7">
    <source>
        <dbReference type="PROSITE" id="PS50110"/>
    </source>
</evidence>
<keyword evidence="2" id="KW-0805">Transcription regulation</keyword>
<dbReference type="PROSITE" id="PS50110">
    <property type="entry name" value="RESPONSE_REGULATORY"/>
    <property type="match status" value="1"/>
</dbReference>
<comment type="caution">
    <text evidence="8">The sequence shown here is derived from an EMBL/GenBank/DDBJ whole genome shotgun (WGS) entry which is preliminary data.</text>
</comment>
<dbReference type="PANTHER" id="PTHR43214:SF41">
    <property type="entry name" value="NITRATE_NITRITE RESPONSE REGULATOR PROTEIN NARP"/>
    <property type="match status" value="1"/>
</dbReference>
<dbReference type="CDD" id="cd17535">
    <property type="entry name" value="REC_NarL-like"/>
    <property type="match status" value="1"/>
</dbReference>
<evidence type="ECO:0000256" key="3">
    <source>
        <dbReference type="ARBA" id="ARBA00023125"/>
    </source>
</evidence>
<dbReference type="Pfam" id="PF00072">
    <property type="entry name" value="Response_reg"/>
    <property type="match status" value="1"/>
</dbReference>
<keyword evidence="9" id="KW-1185">Reference proteome</keyword>
<dbReference type="CDD" id="cd06170">
    <property type="entry name" value="LuxR_C_like"/>
    <property type="match status" value="1"/>
</dbReference>
<dbReference type="SUPFAM" id="SSF46894">
    <property type="entry name" value="C-terminal effector domain of the bipartite response regulators"/>
    <property type="match status" value="1"/>
</dbReference>
<dbReference type="InterPro" id="IPR001789">
    <property type="entry name" value="Sig_transdc_resp-reg_receiver"/>
</dbReference>
<dbReference type="PROSITE" id="PS50043">
    <property type="entry name" value="HTH_LUXR_2"/>
    <property type="match status" value="1"/>
</dbReference>
<name>A0ABP8DHZ9_9ACTN</name>
<dbReference type="Gene3D" id="3.40.50.2300">
    <property type="match status" value="1"/>
</dbReference>
<dbReference type="PANTHER" id="PTHR43214">
    <property type="entry name" value="TWO-COMPONENT RESPONSE REGULATOR"/>
    <property type="match status" value="1"/>
</dbReference>
<dbReference type="Proteomes" id="UP001500620">
    <property type="component" value="Unassembled WGS sequence"/>
</dbReference>
<dbReference type="SUPFAM" id="SSF52172">
    <property type="entry name" value="CheY-like"/>
    <property type="match status" value="1"/>
</dbReference>
<evidence type="ECO:0000313" key="9">
    <source>
        <dbReference type="Proteomes" id="UP001500620"/>
    </source>
</evidence>